<organism evidence="1 2">
    <name type="scientific">Hymenobacter edaphi</name>
    <dbReference type="NCBI Taxonomy" id="2211146"/>
    <lineage>
        <taxon>Bacteria</taxon>
        <taxon>Pseudomonadati</taxon>
        <taxon>Bacteroidota</taxon>
        <taxon>Cytophagia</taxon>
        <taxon>Cytophagales</taxon>
        <taxon>Hymenobacteraceae</taxon>
        <taxon>Hymenobacter</taxon>
    </lineage>
</organism>
<comment type="caution">
    <text evidence="1">The sequence shown here is derived from an EMBL/GenBank/DDBJ whole genome shotgun (WGS) entry which is preliminary data.</text>
</comment>
<protein>
    <submittedName>
        <fullName evidence="1">Uncharacterized protein</fullName>
    </submittedName>
</protein>
<dbReference type="EMBL" id="QHKM01000014">
    <property type="protein sequence ID" value="RAK62429.1"/>
    <property type="molecule type" value="Genomic_DNA"/>
</dbReference>
<reference evidence="2" key="1">
    <citation type="submission" date="2018-05" db="EMBL/GenBank/DDBJ databases">
        <authorList>
            <person name="Nie L."/>
        </authorList>
    </citation>
    <scope>NUCLEOTIDE SEQUENCE [LARGE SCALE GENOMIC DNA]</scope>
    <source>
        <strain evidence="2">NL</strain>
    </source>
</reference>
<name>A0A328B6B9_9BACT</name>
<evidence type="ECO:0000313" key="1">
    <source>
        <dbReference type="EMBL" id="RAK62429.1"/>
    </source>
</evidence>
<sequence length="147" mass="17251">MEQPNTMANLPELLHQVETDLRDPAVYYLLGAHYYDRDNHPRRRHYPAVFSLHHGEVANLEIGPDYVAFDTEFVRYPEDDEPHAPGPWTDRFRATIPFEQLYQLLRKVVPDGEGVGSTLTFQSTDAVYYNERIYRENYPTPWVINQP</sequence>
<dbReference type="AlphaFoldDB" id="A0A328B6B9"/>
<dbReference type="OrthoDB" id="880069at2"/>
<accession>A0A328B6B9</accession>
<evidence type="ECO:0000313" key="2">
    <source>
        <dbReference type="Proteomes" id="UP000248553"/>
    </source>
</evidence>
<keyword evidence="2" id="KW-1185">Reference proteome</keyword>
<proteinExistence type="predicted"/>
<gene>
    <name evidence="1" type="ORF">DLM85_23795</name>
</gene>
<dbReference type="RefSeq" id="WP_111480690.1">
    <property type="nucleotide sequence ID" value="NZ_QHKM01000014.1"/>
</dbReference>
<dbReference type="Proteomes" id="UP000248553">
    <property type="component" value="Unassembled WGS sequence"/>
</dbReference>